<dbReference type="EMBL" id="BLAD01000073">
    <property type="protein sequence ID" value="GES03866.1"/>
    <property type="molecule type" value="Genomic_DNA"/>
</dbReference>
<feature type="transmembrane region" description="Helical" evidence="2">
    <location>
        <begin position="112"/>
        <end position="132"/>
    </location>
</feature>
<keyword evidence="2" id="KW-0472">Membrane</keyword>
<feature type="transmembrane region" description="Helical" evidence="2">
    <location>
        <begin position="6"/>
        <end position="39"/>
    </location>
</feature>
<reference evidence="4 5" key="1">
    <citation type="submission" date="2019-10" db="EMBL/GenBank/DDBJ databases">
        <title>Whole genome shotgun sequence of Acrocarpospora corrugata NBRC 13972.</title>
        <authorList>
            <person name="Ichikawa N."/>
            <person name="Kimura A."/>
            <person name="Kitahashi Y."/>
            <person name="Komaki H."/>
            <person name="Oguchi A."/>
        </authorList>
    </citation>
    <scope>NUCLEOTIDE SEQUENCE [LARGE SCALE GENOMIC DNA]</scope>
    <source>
        <strain evidence="4 5">NBRC 13972</strain>
    </source>
</reference>
<comment type="caution">
    <text evidence="4">The sequence shown here is derived from an EMBL/GenBank/DDBJ whole genome shotgun (WGS) entry which is preliminary data.</text>
</comment>
<evidence type="ECO:0000256" key="2">
    <source>
        <dbReference type="SAM" id="Phobius"/>
    </source>
</evidence>
<sequence>MWFFAVVVWIVAMWLGFVFAFPVVFALTLVATILAAVGVYFRQAGRVLLPDLADGWSPVEPPRQDRDPAYRHYLVTQVWRDWWTITRTALPQIAATAADAIRAATRALIGDVQGFFLFPIWLAVCAGVLLAAPPLAALGLLIIGVYALTVVAGMLAWLACVTVLRAVEQVFTLVRRILQACPYPGCYAKITLPVYACPACGERHRALTPNLNGAVRHACRCGARLPTTIMLGRHRLQAHCPECDRLLPGRIGRVRVEPVPFVGGPDAGKTTFMALAVDALLTSGPGVRTEFVDEGDELTFHQLKRQLATGNMIKTGTQLPKAVMLDVTLPREGSRILYLFDPSGEHYTGASAVEAMSYLAHGEALLILVDPFALPAVQDSLVSADRNLLAANGLALAREDPADTVHRVRNELAGRADGGRQRRIAVVVSKADLLRQTTNGEGAAADPASWLATMGMGNLTRALTASGAKVRYFLSGLPPDPAGILALLTWLIGLRPATGAPKPMRPQHPWRPGTRPSDRPPISYTVARRLIFTVTIILSLGAGTLLGYLGWTAWSG</sequence>
<keyword evidence="2" id="KW-1133">Transmembrane helix</keyword>
<keyword evidence="5" id="KW-1185">Reference proteome</keyword>
<feature type="region of interest" description="Disordered" evidence="1">
    <location>
        <begin position="500"/>
        <end position="520"/>
    </location>
</feature>
<keyword evidence="2" id="KW-0812">Transmembrane</keyword>
<proteinExistence type="predicted"/>
<dbReference type="Proteomes" id="UP000334990">
    <property type="component" value="Unassembled WGS sequence"/>
</dbReference>
<dbReference type="AlphaFoldDB" id="A0A5M3W541"/>
<accession>A0A5M3W541</accession>
<organism evidence="4 5">
    <name type="scientific">Acrocarpospora corrugata</name>
    <dbReference type="NCBI Taxonomy" id="35763"/>
    <lineage>
        <taxon>Bacteria</taxon>
        <taxon>Bacillati</taxon>
        <taxon>Actinomycetota</taxon>
        <taxon>Actinomycetes</taxon>
        <taxon>Streptosporangiales</taxon>
        <taxon>Streptosporangiaceae</taxon>
        <taxon>Acrocarpospora</taxon>
    </lineage>
</organism>
<dbReference type="InterPro" id="IPR045528">
    <property type="entry name" value="DO-GTPase2"/>
</dbReference>
<gene>
    <name evidence="4" type="ORF">Acor_59320</name>
</gene>
<feature type="transmembrane region" description="Helical" evidence="2">
    <location>
        <begin position="138"/>
        <end position="167"/>
    </location>
</feature>
<name>A0A5M3W541_9ACTN</name>
<evidence type="ECO:0000259" key="3">
    <source>
        <dbReference type="Pfam" id="PF19993"/>
    </source>
</evidence>
<evidence type="ECO:0000313" key="5">
    <source>
        <dbReference type="Proteomes" id="UP000334990"/>
    </source>
</evidence>
<protein>
    <recommendedName>
        <fullName evidence="3">Double-GTPase 2 domain-containing protein</fullName>
    </recommendedName>
</protein>
<dbReference type="Pfam" id="PF19993">
    <property type="entry name" value="DO-GTPase2"/>
    <property type="match status" value="1"/>
</dbReference>
<evidence type="ECO:0000313" key="4">
    <source>
        <dbReference type="EMBL" id="GES03866.1"/>
    </source>
</evidence>
<feature type="domain" description="Double-GTPase 2" evidence="3">
    <location>
        <begin position="258"/>
        <end position="491"/>
    </location>
</feature>
<dbReference type="RefSeq" id="WP_155339996.1">
    <property type="nucleotide sequence ID" value="NZ_BAAABN010000042.1"/>
</dbReference>
<dbReference type="OrthoDB" id="2990125at2"/>
<feature type="transmembrane region" description="Helical" evidence="2">
    <location>
        <begin position="530"/>
        <end position="551"/>
    </location>
</feature>
<evidence type="ECO:0000256" key="1">
    <source>
        <dbReference type="SAM" id="MobiDB-lite"/>
    </source>
</evidence>